<organism evidence="1 2">
    <name type="scientific">Diaporthe vaccinii</name>
    <dbReference type="NCBI Taxonomy" id="105482"/>
    <lineage>
        <taxon>Eukaryota</taxon>
        <taxon>Fungi</taxon>
        <taxon>Dikarya</taxon>
        <taxon>Ascomycota</taxon>
        <taxon>Pezizomycotina</taxon>
        <taxon>Sordariomycetes</taxon>
        <taxon>Sordariomycetidae</taxon>
        <taxon>Diaporthales</taxon>
        <taxon>Diaporthaceae</taxon>
        <taxon>Diaporthe</taxon>
        <taxon>Diaporthe eres species complex</taxon>
    </lineage>
</organism>
<accession>A0ABR4ETW7</accession>
<proteinExistence type="predicted"/>
<comment type="caution">
    <text evidence="1">The sequence shown here is derived from an EMBL/GenBank/DDBJ whole genome shotgun (WGS) entry which is preliminary data.</text>
</comment>
<dbReference type="EMBL" id="JBAWTH010000027">
    <property type="protein sequence ID" value="KAL2285886.1"/>
    <property type="molecule type" value="Genomic_DNA"/>
</dbReference>
<gene>
    <name evidence="1" type="ORF">FJTKL_07386</name>
</gene>
<keyword evidence="2" id="KW-1185">Reference proteome</keyword>
<sequence>MESQCGNCSRLVTVDIYGCVDLQHDPYCLLKHFTTQWAVPMDQHRPDSLVAGGMLEYNIITFECLLADCQSTEWYNSLKMGSFLEASLGGIIGGRDGIRGFSIRVGAAEKRAIDQLAPGEP</sequence>
<name>A0ABR4ETW7_9PEZI</name>
<dbReference type="Proteomes" id="UP001600888">
    <property type="component" value="Unassembled WGS sequence"/>
</dbReference>
<protein>
    <submittedName>
        <fullName evidence="1">Uncharacterized protein</fullName>
    </submittedName>
</protein>
<evidence type="ECO:0000313" key="1">
    <source>
        <dbReference type="EMBL" id="KAL2285886.1"/>
    </source>
</evidence>
<reference evidence="1 2" key="1">
    <citation type="submission" date="2024-03" db="EMBL/GenBank/DDBJ databases">
        <title>A high-quality draft genome sequence of Diaporthe vaccinii, a causative agent of upright dieback and viscid rot disease in cranberry plants.</title>
        <authorList>
            <person name="Sarrasin M."/>
            <person name="Lang B.F."/>
            <person name="Burger G."/>
        </authorList>
    </citation>
    <scope>NUCLEOTIDE SEQUENCE [LARGE SCALE GENOMIC DNA]</scope>
    <source>
        <strain evidence="1 2">IS7</strain>
    </source>
</reference>
<evidence type="ECO:0000313" key="2">
    <source>
        <dbReference type="Proteomes" id="UP001600888"/>
    </source>
</evidence>